<evidence type="ECO:0000313" key="4">
    <source>
        <dbReference type="Proteomes" id="UP000635828"/>
    </source>
</evidence>
<evidence type="ECO:0000313" key="3">
    <source>
        <dbReference type="EMBL" id="MBC5677262.1"/>
    </source>
</evidence>
<reference evidence="3 4" key="1">
    <citation type="submission" date="2020-08" db="EMBL/GenBank/DDBJ databases">
        <title>Genome public.</title>
        <authorList>
            <person name="Liu C."/>
            <person name="Sun Q."/>
        </authorList>
    </citation>
    <scope>NUCLEOTIDE SEQUENCE [LARGE SCALE GENOMIC DNA]</scope>
    <source>
        <strain evidence="3 4">NSJ-7</strain>
    </source>
</reference>
<dbReference type="InterPro" id="IPR026870">
    <property type="entry name" value="Zinc_ribbon_dom"/>
</dbReference>
<keyword evidence="1" id="KW-0812">Transmembrane</keyword>
<evidence type="ECO:0000259" key="2">
    <source>
        <dbReference type="Pfam" id="PF13240"/>
    </source>
</evidence>
<keyword evidence="4" id="KW-1185">Reference proteome</keyword>
<keyword evidence="1" id="KW-0472">Membrane</keyword>
<dbReference type="RefSeq" id="WP_095142919.1">
    <property type="nucleotide sequence ID" value="NZ_JACOOS010000005.1"/>
</dbReference>
<feature type="transmembrane region" description="Helical" evidence="1">
    <location>
        <begin position="9"/>
        <end position="30"/>
    </location>
</feature>
<protein>
    <submittedName>
        <fullName evidence="3">Zinc ribbon domain-containing protein</fullName>
    </submittedName>
</protein>
<accession>A0ABR7FPX6</accession>
<dbReference type="EMBL" id="JACOOS010000005">
    <property type="protein sequence ID" value="MBC5677262.1"/>
    <property type="molecule type" value="Genomic_DNA"/>
</dbReference>
<sequence length="120" mass="13201">MKDSMKRTVGIIASVICGICFILWILILFTGSAFNASGFRPITIIVFILVGISGSLAKVCLAGDVIRYTGKKFEEGKDLTKRNLRKSDVLKEKKKNFCPHCGQPVEEEHAFCSNCGNSLN</sequence>
<feature type="transmembrane region" description="Helical" evidence="1">
    <location>
        <begin position="42"/>
        <end position="61"/>
    </location>
</feature>
<keyword evidence="1" id="KW-1133">Transmembrane helix</keyword>
<name>A0ABR7FPX6_9FIRM</name>
<gene>
    <name evidence="3" type="ORF">H8S22_06455</name>
</gene>
<dbReference type="Proteomes" id="UP000635828">
    <property type="component" value="Unassembled WGS sequence"/>
</dbReference>
<dbReference type="Pfam" id="PF13240">
    <property type="entry name" value="Zn_Ribbon_1"/>
    <property type="match status" value="1"/>
</dbReference>
<organism evidence="3 4">
    <name type="scientific">Anaerostipes hominis</name>
    <name type="common">ex Liu et al. 2021</name>
    <dbReference type="NCBI Taxonomy" id="2763018"/>
    <lineage>
        <taxon>Bacteria</taxon>
        <taxon>Bacillati</taxon>
        <taxon>Bacillota</taxon>
        <taxon>Clostridia</taxon>
        <taxon>Lachnospirales</taxon>
        <taxon>Lachnospiraceae</taxon>
        <taxon>Anaerostipes</taxon>
    </lineage>
</organism>
<evidence type="ECO:0000256" key="1">
    <source>
        <dbReference type="SAM" id="Phobius"/>
    </source>
</evidence>
<proteinExistence type="predicted"/>
<comment type="caution">
    <text evidence="3">The sequence shown here is derived from an EMBL/GenBank/DDBJ whole genome shotgun (WGS) entry which is preliminary data.</text>
</comment>
<feature type="domain" description="Zinc-ribbon" evidence="2">
    <location>
        <begin position="97"/>
        <end position="119"/>
    </location>
</feature>